<accession>A0ABV6QAU8</accession>
<name>A0ABV6QAU8_9FLAO</name>
<dbReference type="EMBL" id="JBHLTQ010000003">
    <property type="protein sequence ID" value="MFC0604396.1"/>
    <property type="molecule type" value="Genomic_DNA"/>
</dbReference>
<comment type="caution">
    <text evidence="2">The sequence shown here is derived from an EMBL/GenBank/DDBJ whole genome shotgun (WGS) entry which is preliminary data.</text>
</comment>
<feature type="signal peptide" evidence="1">
    <location>
        <begin position="1"/>
        <end position="19"/>
    </location>
</feature>
<protein>
    <recommendedName>
        <fullName evidence="4">VWFA domain-containing protein</fullName>
    </recommendedName>
</protein>
<sequence length="201" mass="22536">MKTLFTFTLALLISIAVHSQEKTIETESLTLDNFITFIVENYSIQADSTNTKNITFLIETYADNFNTEDKVILKQAFKLLSKRVSESDSISLVMYSNFSGVALNQVNATDVKKLLYVIEHPKSSIQIFEEDGIEAAYELAKENFVEEAENNVVMIRIPNRTVEVANNTDSNKTIKTAEKKSNALVLTAMALLPEIISVIKD</sequence>
<evidence type="ECO:0008006" key="4">
    <source>
        <dbReference type="Google" id="ProtNLM"/>
    </source>
</evidence>
<gene>
    <name evidence="2" type="ORF">ACFFGA_07515</name>
</gene>
<keyword evidence="3" id="KW-1185">Reference proteome</keyword>
<evidence type="ECO:0000313" key="3">
    <source>
        <dbReference type="Proteomes" id="UP001589832"/>
    </source>
</evidence>
<keyword evidence="1" id="KW-0732">Signal</keyword>
<dbReference type="Proteomes" id="UP001589832">
    <property type="component" value="Unassembled WGS sequence"/>
</dbReference>
<evidence type="ECO:0000313" key="2">
    <source>
        <dbReference type="EMBL" id="MFC0604396.1"/>
    </source>
</evidence>
<dbReference type="RefSeq" id="WP_386061931.1">
    <property type="nucleotide sequence ID" value="NZ_JBHLTQ010000003.1"/>
</dbReference>
<organism evidence="2 3">
    <name type="scientific">Winogradskyella pulchriflava</name>
    <dbReference type="NCBI Taxonomy" id="1110688"/>
    <lineage>
        <taxon>Bacteria</taxon>
        <taxon>Pseudomonadati</taxon>
        <taxon>Bacteroidota</taxon>
        <taxon>Flavobacteriia</taxon>
        <taxon>Flavobacteriales</taxon>
        <taxon>Flavobacteriaceae</taxon>
        <taxon>Winogradskyella</taxon>
    </lineage>
</organism>
<evidence type="ECO:0000256" key="1">
    <source>
        <dbReference type="SAM" id="SignalP"/>
    </source>
</evidence>
<proteinExistence type="predicted"/>
<reference evidence="2 3" key="1">
    <citation type="submission" date="2024-09" db="EMBL/GenBank/DDBJ databases">
        <authorList>
            <person name="Sun Q."/>
            <person name="Mori K."/>
        </authorList>
    </citation>
    <scope>NUCLEOTIDE SEQUENCE [LARGE SCALE GENOMIC DNA]</scope>
    <source>
        <strain evidence="2 3">NCAIM B.02481</strain>
    </source>
</reference>
<feature type="chain" id="PRO_5045140588" description="VWFA domain-containing protein" evidence="1">
    <location>
        <begin position="20"/>
        <end position="201"/>
    </location>
</feature>